<feature type="chain" id="PRO_5046733058" description="CASP-like protein" evidence="2">
    <location>
        <begin position="30"/>
        <end position="153"/>
    </location>
</feature>
<organism evidence="3 4">
    <name type="scientific">Prorocentrum cordatum</name>
    <dbReference type="NCBI Taxonomy" id="2364126"/>
    <lineage>
        <taxon>Eukaryota</taxon>
        <taxon>Sar</taxon>
        <taxon>Alveolata</taxon>
        <taxon>Dinophyceae</taxon>
        <taxon>Prorocentrales</taxon>
        <taxon>Prorocentraceae</taxon>
        <taxon>Prorocentrum</taxon>
    </lineage>
</organism>
<name>A0ABN9SV91_9DINO</name>
<evidence type="ECO:0000313" key="4">
    <source>
        <dbReference type="Proteomes" id="UP001189429"/>
    </source>
</evidence>
<sequence>MCPHGLRCLAQCWLEWSFFCLSFFFGAEQKKQTVPVGMGIGQTMPSRATAGAMLAAEAAALLRASAEGLVGELRGVHAAGLRCLLLVEVYLAGAMLAFATAAALGPSPVEVACERGQPCDSSMHVDVRLVCFLLMFLAGAVLNCKAFLGVPLL</sequence>
<keyword evidence="1" id="KW-0812">Transmembrane</keyword>
<evidence type="ECO:0000313" key="3">
    <source>
        <dbReference type="EMBL" id="CAK0836437.1"/>
    </source>
</evidence>
<evidence type="ECO:0000256" key="1">
    <source>
        <dbReference type="SAM" id="Phobius"/>
    </source>
</evidence>
<reference evidence="3" key="1">
    <citation type="submission" date="2023-10" db="EMBL/GenBank/DDBJ databases">
        <authorList>
            <person name="Chen Y."/>
            <person name="Shah S."/>
            <person name="Dougan E. K."/>
            <person name="Thang M."/>
            <person name="Chan C."/>
        </authorList>
    </citation>
    <scope>NUCLEOTIDE SEQUENCE [LARGE SCALE GENOMIC DNA]</scope>
</reference>
<keyword evidence="4" id="KW-1185">Reference proteome</keyword>
<gene>
    <name evidence="3" type="ORF">PCOR1329_LOCUS32917</name>
</gene>
<protein>
    <recommendedName>
        <fullName evidence="5">CASP-like protein</fullName>
    </recommendedName>
</protein>
<evidence type="ECO:0008006" key="5">
    <source>
        <dbReference type="Google" id="ProtNLM"/>
    </source>
</evidence>
<proteinExistence type="predicted"/>
<feature type="signal peptide" evidence="2">
    <location>
        <begin position="1"/>
        <end position="29"/>
    </location>
</feature>
<accession>A0ABN9SV91</accession>
<keyword evidence="2" id="KW-0732">Signal</keyword>
<feature type="transmembrane region" description="Helical" evidence="1">
    <location>
        <begin position="127"/>
        <end position="148"/>
    </location>
</feature>
<feature type="transmembrane region" description="Helical" evidence="1">
    <location>
        <begin position="83"/>
        <end position="107"/>
    </location>
</feature>
<keyword evidence="1" id="KW-1133">Transmembrane helix</keyword>
<comment type="caution">
    <text evidence="3">The sequence shown here is derived from an EMBL/GenBank/DDBJ whole genome shotgun (WGS) entry which is preliminary data.</text>
</comment>
<dbReference type="EMBL" id="CAUYUJ010013559">
    <property type="protein sequence ID" value="CAK0836437.1"/>
    <property type="molecule type" value="Genomic_DNA"/>
</dbReference>
<evidence type="ECO:0000256" key="2">
    <source>
        <dbReference type="SAM" id="SignalP"/>
    </source>
</evidence>
<dbReference type="Proteomes" id="UP001189429">
    <property type="component" value="Unassembled WGS sequence"/>
</dbReference>
<keyword evidence="1" id="KW-0472">Membrane</keyword>